<evidence type="ECO:0000256" key="4">
    <source>
        <dbReference type="ARBA" id="ARBA00023002"/>
    </source>
</evidence>
<sequence length="417" mass="46530">MFDCTSSERECLPVIIIGAGISGLLLAQELRKTNTPFRVFERDKDFLTRGAGWGLTLHWSLPALRELLPTDLHAQLRDTYVDRAAVERGETSTFPFFDLSTGERKGASPKLSEEARIRVTRERFRKLLATGIDIEWGKVFKESHDTSESVAAVFEDGSTHQGRLIVGCDGGHSRVRRALLHQRYNNHPIPVRLLGFTLAVKAEQAGPIRALDPFFLQGTASVSNVFMYISLLEAPQTPDCNSAYVYQVCISWNTTKPPCDIPARSNSASAQQERIAIIREVSKQWAEPFKTFVQLIPDTTNVQQLDISDFPPSAGVDAAGRVLLVGDACHAMSMYRGEGANHAIVDVLELKERVLPHLHRDKTLTAAVRKFEEGVIERTRPAVLASRKACLDAHDWHNLTPDSPLLTRRQMHLKFDG</sequence>
<dbReference type="Pfam" id="PF01494">
    <property type="entry name" value="FAD_binding_3"/>
    <property type="match status" value="1"/>
</dbReference>
<protein>
    <submittedName>
        <fullName evidence="7">FAD binding domain-containing protein</fullName>
    </submittedName>
</protein>
<dbReference type="PRINTS" id="PR00420">
    <property type="entry name" value="RNGMNOXGNASE"/>
</dbReference>
<proteinExistence type="predicted"/>
<name>A0A6A6ZTQ7_9PLEO</name>
<dbReference type="GO" id="GO:0071949">
    <property type="term" value="F:FAD binding"/>
    <property type="evidence" value="ECO:0007669"/>
    <property type="project" value="InterPro"/>
</dbReference>
<keyword evidence="3" id="KW-0274">FAD</keyword>
<evidence type="ECO:0000313" key="7">
    <source>
        <dbReference type="EMBL" id="KAF2823824.1"/>
    </source>
</evidence>
<reference evidence="7" key="1">
    <citation type="journal article" date="2020" name="Stud. Mycol.">
        <title>101 Dothideomycetes genomes: a test case for predicting lifestyles and emergence of pathogens.</title>
        <authorList>
            <person name="Haridas S."/>
            <person name="Albert R."/>
            <person name="Binder M."/>
            <person name="Bloem J."/>
            <person name="Labutti K."/>
            <person name="Salamov A."/>
            <person name="Andreopoulos B."/>
            <person name="Baker S."/>
            <person name="Barry K."/>
            <person name="Bills G."/>
            <person name="Bluhm B."/>
            <person name="Cannon C."/>
            <person name="Castanera R."/>
            <person name="Culley D."/>
            <person name="Daum C."/>
            <person name="Ezra D."/>
            <person name="Gonzalez J."/>
            <person name="Henrissat B."/>
            <person name="Kuo A."/>
            <person name="Liang C."/>
            <person name="Lipzen A."/>
            <person name="Lutzoni F."/>
            <person name="Magnuson J."/>
            <person name="Mondo S."/>
            <person name="Nolan M."/>
            <person name="Ohm R."/>
            <person name="Pangilinan J."/>
            <person name="Park H.-J."/>
            <person name="Ramirez L."/>
            <person name="Alfaro M."/>
            <person name="Sun H."/>
            <person name="Tritt A."/>
            <person name="Yoshinaga Y."/>
            <person name="Zwiers L.-H."/>
            <person name="Turgeon B."/>
            <person name="Goodwin S."/>
            <person name="Spatafora J."/>
            <person name="Crous P."/>
            <person name="Grigoriev I."/>
        </authorList>
    </citation>
    <scope>NUCLEOTIDE SEQUENCE</scope>
    <source>
        <strain evidence="7">CBS 113818</strain>
    </source>
</reference>
<gene>
    <name evidence="7" type="ORF">CC86DRAFT_468829</name>
</gene>
<keyword evidence="2" id="KW-0285">Flavoprotein</keyword>
<evidence type="ECO:0000256" key="5">
    <source>
        <dbReference type="ARBA" id="ARBA00023033"/>
    </source>
</evidence>
<dbReference type="Proteomes" id="UP000799424">
    <property type="component" value="Unassembled WGS sequence"/>
</dbReference>
<evidence type="ECO:0000256" key="1">
    <source>
        <dbReference type="ARBA" id="ARBA00001974"/>
    </source>
</evidence>
<evidence type="ECO:0000259" key="6">
    <source>
        <dbReference type="Pfam" id="PF01494"/>
    </source>
</evidence>
<keyword evidence="5" id="KW-0503">Monooxygenase</keyword>
<evidence type="ECO:0000256" key="2">
    <source>
        <dbReference type="ARBA" id="ARBA00022630"/>
    </source>
</evidence>
<keyword evidence="8" id="KW-1185">Reference proteome</keyword>
<dbReference type="Gene3D" id="3.50.50.60">
    <property type="entry name" value="FAD/NAD(P)-binding domain"/>
    <property type="match status" value="1"/>
</dbReference>
<dbReference type="EMBL" id="MU006231">
    <property type="protein sequence ID" value="KAF2823824.1"/>
    <property type="molecule type" value="Genomic_DNA"/>
</dbReference>
<accession>A0A6A6ZTQ7</accession>
<dbReference type="PANTHER" id="PTHR47178:SF1">
    <property type="entry name" value="FAD-BINDING DOMAIN-CONTAINING PROTEIN-RELATED"/>
    <property type="match status" value="1"/>
</dbReference>
<organism evidence="7 8">
    <name type="scientific">Ophiobolus disseminans</name>
    <dbReference type="NCBI Taxonomy" id="1469910"/>
    <lineage>
        <taxon>Eukaryota</taxon>
        <taxon>Fungi</taxon>
        <taxon>Dikarya</taxon>
        <taxon>Ascomycota</taxon>
        <taxon>Pezizomycotina</taxon>
        <taxon>Dothideomycetes</taxon>
        <taxon>Pleosporomycetidae</taxon>
        <taxon>Pleosporales</taxon>
        <taxon>Pleosporineae</taxon>
        <taxon>Phaeosphaeriaceae</taxon>
        <taxon>Ophiobolus</taxon>
    </lineage>
</organism>
<dbReference type="InterPro" id="IPR036188">
    <property type="entry name" value="FAD/NAD-bd_sf"/>
</dbReference>
<keyword evidence="4" id="KW-0560">Oxidoreductase</keyword>
<evidence type="ECO:0000256" key="3">
    <source>
        <dbReference type="ARBA" id="ARBA00022827"/>
    </source>
</evidence>
<dbReference type="InterPro" id="IPR002938">
    <property type="entry name" value="FAD-bd"/>
</dbReference>
<feature type="domain" description="FAD-binding" evidence="6">
    <location>
        <begin position="13"/>
        <end position="352"/>
    </location>
</feature>
<dbReference type="GO" id="GO:0004497">
    <property type="term" value="F:monooxygenase activity"/>
    <property type="evidence" value="ECO:0007669"/>
    <property type="project" value="UniProtKB-KW"/>
</dbReference>
<dbReference type="PANTHER" id="PTHR47178">
    <property type="entry name" value="MONOOXYGENASE, FAD-BINDING"/>
    <property type="match status" value="1"/>
</dbReference>
<dbReference type="SUPFAM" id="SSF51905">
    <property type="entry name" value="FAD/NAD(P)-binding domain"/>
    <property type="match status" value="1"/>
</dbReference>
<comment type="cofactor">
    <cofactor evidence="1">
        <name>FAD</name>
        <dbReference type="ChEBI" id="CHEBI:57692"/>
    </cofactor>
</comment>
<dbReference type="AlphaFoldDB" id="A0A6A6ZTQ7"/>
<evidence type="ECO:0000313" key="8">
    <source>
        <dbReference type="Proteomes" id="UP000799424"/>
    </source>
</evidence>
<dbReference type="OrthoDB" id="47494at2759"/>